<evidence type="ECO:0000313" key="2">
    <source>
        <dbReference type="Proteomes" id="UP000002384"/>
    </source>
</evidence>
<dbReference type="HOGENOM" id="CLU_1228251_0_0_3"/>
<dbReference type="RefSeq" id="WP_012599255.1">
    <property type="nucleotide sequence ID" value="NC_011729.1"/>
</dbReference>
<proteinExistence type="predicted"/>
<evidence type="ECO:0000313" key="1">
    <source>
        <dbReference type="EMBL" id="ACK70312.1"/>
    </source>
</evidence>
<gene>
    <name evidence="1" type="ordered locus">PCC7424_1880</name>
</gene>
<keyword evidence="2" id="KW-1185">Reference proteome</keyword>
<name>B7KDL0_GLOC7</name>
<sequence>MSIIKPIKLYNLLEKECPNWIIQFKDYNESTKTFFKLGSQEFFKDRELLIKAVSRNLNKTGKEIIIVINMKEFDFLSPSAANVTASGCLEISKHHRVPIVFTQVYPEVLESLKTARSTLETEERILWAIDQNNQHHLLKPVRESLQKILDVLEKTKTITASSLAALNEESPSKKVINRFSVYLQELFNLGLLTREKVDGLDRNEAGRGWTYVYSPAYVDVLEIFM</sequence>
<accession>B7KDL0</accession>
<dbReference type="STRING" id="65393.PCC7424_1880"/>
<dbReference type="KEGG" id="cyc:PCC7424_1880"/>
<protein>
    <submittedName>
        <fullName evidence="1">Uncharacterized protein</fullName>
    </submittedName>
</protein>
<dbReference type="AlphaFoldDB" id="B7KDL0"/>
<dbReference type="EMBL" id="CP001291">
    <property type="protein sequence ID" value="ACK70312.1"/>
    <property type="molecule type" value="Genomic_DNA"/>
</dbReference>
<dbReference type="Proteomes" id="UP000002384">
    <property type="component" value="Chromosome"/>
</dbReference>
<reference evidence="2" key="1">
    <citation type="journal article" date="2011" name="MBio">
        <title>Novel metabolic attributes of the genus Cyanothece, comprising a group of unicellular nitrogen-fixing Cyanobacteria.</title>
        <authorList>
            <person name="Bandyopadhyay A."/>
            <person name="Elvitigala T."/>
            <person name="Welsh E."/>
            <person name="Stockel J."/>
            <person name="Liberton M."/>
            <person name="Min H."/>
            <person name="Sherman L.A."/>
            <person name="Pakrasi H.B."/>
        </authorList>
    </citation>
    <scope>NUCLEOTIDE SEQUENCE [LARGE SCALE GENOMIC DNA]</scope>
    <source>
        <strain evidence="2">PCC 7424</strain>
    </source>
</reference>
<dbReference type="OrthoDB" id="9852137at2"/>
<organism evidence="1 2">
    <name type="scientific">Gloeothece citriformis (strain PCC 7424)</name>
    <name type="common">Cyanothece sp. (strain PCC 7424)</name>
    <dbReference type="NCBI Taxonomy" id="65393"/>
    <lineage>
        <taxon>Bacteria</taxon>
        <taxon>Bacillati</taxon>
        <taxon>Cyanobacteriota</taxon>
        <taxon>Cyanophyceae</taxon>
        <taxon>Oscillatoriophycideae</taxon>
        <taxon>Chroococcales</taxon>
        <taxon>Aphanothecaceae</taxon>
        <taxon>Gloeothece</taxon>
        <taxon>Gloeothece citriformis</taxon>
    </lineage>
</organism>